<dbReference type="AlphaFoldDB" id="A0A8T0NM89"/>
<accession>A0A8T0NM89</accession>
<proteinExistence type="predicted"/>
<evidence type="ECO:0000313" key="1">
    <source>
        <dbReference type="EMBL" id="KAG2549978.1"/>
    </source>
</evidence>
<protein>
    <submittedName>
        <fullName evidence="1">Uncharacterized protein</fullName>
    </submittedName>
</protein>
<evidence type="ECO:0000313" key="2">
    <source>
        <dbReference type="Proteomes" id="UP000823388"/>
    </source>
</evidence>
<keyword evidence="2" id="KW-1185">Reference proteome</keyword>
<comment type="caution">
    <text evidence="1">The sequence shown here is derived from an EMBL/GenBank/DDBJ whole genome shotgun (WGS) entry which is preliminary data.</text>
</comment>
<name>A0A8T0NM89_PANVG</name>
<dbReference type="EMBL" id="CM029053">
    <property type="protein sequence ID" value="KAG2549978.1"/>
    <property type="molecule type" value="Genomic_DNA"/>
</dbReference>
<reference evidence="1" key="1">
    <citation type="submission" date="2020-05" db="EMBL/GenBank/DDBJ databases">
        <title>WGS assembly of Panicum virgatum.</title>
        <authorList>
            <person name="Lovell J.T."/>
            <person name="Jenkins J."/>
            <person name="Shu S."/>
            <person name="Juenger T.E."/>
            <person name="Schmutz J."/>
        </authorList>
    </citation>
    <scope>NUCLEOTIDE SEQUENCE</scope>
    <source>
        <strain evidence="1">AP13</strain>
    </source>
</reference>
<dbReference type="Proteomes" id="UP000823388">
    <property type="component" value="Chromosome 9K"/>
</dbReference>
<sequence length="92" mass="9469">MRSVFFHSGGGVSCSVGGAKLLLLRGGGGGGVTIKSGVVPVRELLAMTLAVDPCVGVKQGDGRWLLLGDGGPHRRMGCSALHWPLWKVGSLM</sequence>
<organism evidence="1 2">
    <name type="scientific">Panicum virgatum</name>
    <name type="common">Blackwell switchgrass</name>
    <dbReference type="NCBI Taxonomy" id="38727"/>
    <lineage>
        <taxon>Eukaryota</taxon>
        <taxon>Viridiplantae</taxon>
        <taxon>Streptophyta</taxon>
        <taxon>Embryophyta</taxon>
        <taxon>Tracheophyta</taxon>
        <taxon>Spermatophyta</taxon>
        <taxon>Magnoliopsida</taxon>
        <taxon>Liliopsida</taxon>
        <taxon>Poales</taxon>
        <taxon>Poaceae</taxon>
        <taxon>PACMAD clade</taxon>
        <taxon>Panicoideae</taxon>
        <taxon>Panicodae</taxon>
        <taxon>Paniceae</taxon>
        <taxon>Panicinae</taxon>
        <taxon>Panicum</taxon>
        <taxon>Panicum sect. Hiantes</taxon>
    </lineage>
</organism>
<gene>
    <name evidence="1" type="ORF">PVAP13_9KG245439</name>
</gene>